<evidence type="ECO:0000259" key="4">
    <source>
        <dbReference type="Pfam" id="PF13649"/>
    </source>
</evidence>
<dbReference type="SUPFAM" id="SSF53335">
    <property type="entry name" value="S-adenosyl-L-methionine-dependent methyltransferases"/>
    <property type="match status" value="1"/>
</dbReference>
<dbReference type="Pfam" id="PF13649">
    <property type="entry name" value="Methyltransf_25"/>
    <property type="match status" value="1"/>
</dbReference>
<evidence type="ECO:0000256" key="2">
    <source>
        <dbReference type="ARBA" id="ARBA00022679"/>
    </source>
</evidence>
<keyword evidence="3" id="KW-0949">S-adenosyl-L-methionine</keyword>
<keyword evidence="2" id="KW-0808">Transferase</keyword>
<protein>
    <recommendedName>
        <fullName evidence="4">Methyltransferase domain-containing protein</fullName>
    </recommendedName>
</protein>
<dbReference type="KEGG" id="dov:DSCO28_12250"/>
<dbReference type="CDD" id="cd02440">
    <property type="entry name" value="AdoMet_MTases"/>
    <property type="match status" value="1"/>
</dbReference>
<dbReference type="GO" id="GO:0032259">
    <property type="term" value="P:methylation"/>
    <property type="evidence" value="ECO:0007669"/>
    <property type="project" value="UniProtKB-KW"/>
</dbReference>
<dbReference type="Proteomes" id="UP000425960">
    <property type="component" value="Chromosome"/>
</dbReference>
<dbReference type="Gene3D" id="3.40.50.150">
    <property type="entry name" value="Vaccinia Virus protein VP39"/>
    <property type="match status" value="1"/>
</dbReference>
<name>A0A5K7ZLW6_9BACT</name>
<dbReference type="EMBL" id="AP021876">
    <property type="protein sequence ID" value="BBO80659.1"/>
    <property type="molecule type" value="Genomic_DNA"/>
</dbReference>
<keyword evidence="1" id="KW-0489">Methyltransferase</keyword>
<evidence type="ECO:0000256" key="3">
    <source>
        <dbReference type="ARBA" id="ARBA00022691"/>
    </source>
</evidence>
<dbReference type="RefSeq" id="WP_155309273.1">
    <property type="nucleotide sequence ID" value="NZ_AP021876.1"/>
</dbReference>
<dbReference type="PANTHER" id="PTHR43464:SF19">
    <property type="entry name" value="UBIQUINONE BIOSYNTHESIS O-METHYLTRANSFERASE, MITOCHONDRIAL"/>
    <property type="match status" value="1"/>
</dbReference>
<feature type="domain" description="Methyltransferase" evidence="4">
    <location>
        <begin position="75"/>
        <end position="150"/>
    </location>
</feature>
<reference evidence="5 6" key="1">
    <citation type="submission" date="2019-11" db="EMBL/GenBank/DDBJ databases">
        <title>Comparative genomics of hydrocarbon-degrading Desulfosarcina strains.</title>
        <authorList>
            <person name="Watanabe M."/>
            <person name="Kojima H."/>
            <person name="Fukui M."/>
        </authorList>
    </citation>
    <scope>NUCLEOTIDE SEQUENCE [LARGE SCALE GENOMIC DNA]</scope>
    <source>
        <strain evidence="5 6">28bB2T</strain>
    </source>
</reference>
<dbReference type="InterPro" id="IPR041698">
    <property type="entry name" value="Methyltransf_25"/>
</dbReference>
<evidence type="ECO:0000256" key="1">
    <source>
        <dbReference type="ARBA" id="ARBA00022603"/>
    </source>
</evidence>
<gene>
    <name evidence="5" type="ORF">DSCO28_12250</name>
</gene>
<evidence type="ECO:0000313" key="6">
    <source>
        <dbReference type="Proteomes" id="UP000425960"/>
    </source>
</evidence>
<dbReference type="PANTHER" id="PTHR43464">
    <property type="entry name" value="METHYLTRANSFERASE"/>
    <property type="match status" value="1"/>
</dbReference>
<accession>A0A5K7ZLW6</accession>
<sequence>MTDEHCHFWEERWQSIIDASPLRRRRKGGAGAMGRWDKMAADFAQRTADPTAAEKRRRTVAWMKDRVALPDGARVLDIGAGPGNWSLLLAEAGARVTALEPSGAMVDILKGRMAEQGITGISTDQRTWQAVDLARDGWEGAFDLVFASMTPGIDGPANLRKMMAASKGHCYLSAFSGLGWHQWYGKLWRELFDEALDGHPGDIIHPFNLVYAMGYRPELRFDFWQRENRMPRDKAIADFTTHLEGFTDLTDALRNKVAAFVDQRCENGHFVDERRACQGMMLWSVNQKIQDPTEDLQ</sequence>
<dbReference type="InterPro" id="IPR029063">
    <property type="entry name" value="SAM-dependent_MTases_sf"/>
</dbReference>
<evidence type="ECO:0000313" key="5">
    <source>
        <dbReference type="EMBL" id="BBO80659.1"/>
    </source>
</evidence>
<organism evidence="5 6">
    <name type="scientific">Desulfosarcina ovata subsp. sediminis</name>
    <dbReference type="NCBI Taxonomy" id="885957"/>
    <lineage>
        <taxon>Bacteria</taxon>
        <taxon>Pseudomonadati</taxon>
        <taxon>Thermodesulfobacteriota</taxon>
        <taxon>Desulfobacteria</taxon>
        <taxon>Desulfobacterales</taxon>
        <taxon>Desulfosarcinaceae</taxon>
        <taxon>Desulfosarcina</taxon>
    </lineage>
</organism>
<proteinExistence type="predicted"/>
<dbReference type="GO" id="GO:0008168">
    <property type="term" value="F:methyltransferase activity"/>
    <property type="evidence" value="ECO:0007669"/>
    <property type="project" value="UniProtKB-KW"/>
</dbReference>
<dbReference type="AlphaFoldDB" id="A0A5K7ZLW6"/>